<name>A0A9J5WAB3_SOLCO</name>
<gene>
    <name evidence="1" type="ORF">H5410_062251</name>
</gene>
<dbReference type="EMBL" id="JACXVP010000012">
    <property type="protein sequence ID" value="KAG5572485.1"/>
    <property type="molecule type" value="Genomic_DNA"/>
</dbReference>
<organism evidence="1 2">
    <name type="scientific">Solanum commersonii</name>
    <name type="common">Commerson's wild potato</name>
    <name type="synonym">Commerson's nightshade</name>
    <dbReference type="NCBI Taxonomy" id="4109"/>
    <lineage>
        <taxon>Eukaryota</taxon>
        <taxon>Viridiplantae</taxon>
        <taxon>Streptophyta</taxon>
        <taxon>Embryophyta</taxon>
        <taxon>Tracheophyta</taxon>
        <taxon>Spermatophyta</taxon>
        <taxon>Magnoliopsida</taxon>
        <taxon>eudicotyledons</taxon>
        <taxon>Gunneridae</taxon>
        <taxon>Pentapetalae</taxon>
        <taxon>asterids</taxon>
        <taxon>lamiids</taxon>
        <taxon>Solanales</taxon>
        <taxon>Solanaceae</taxon>
        <taxon>Solanoideae</taxon>
        <taxon>Solaneae</taxon>
        <taxon>Solanum</taxon>
    </lineage>
</organism>
<comment type="caution">
    <text evidence="1">The sequence shown here is derived from an EMBL/GenBank/DDBJ whole genome shotgun (WGS) entry which is preliminary data.</text>
</comment>
<keyword evidence="2" id="KW-1185">Reference proteome</keyword>
<dbReference type="AlphaFoldDB" id="A0A9J5WAB3"/>
<evidence type="ECO:0000313" key="1">
    <source>
        <dbReference type="EMBL" id="KAG5572485.1"/>
    </source>
</evidence>
<dbReference type="Proteomes" id="UP000824120">
    <property type="component" value="Chromosome 12"/>
</dbReference>
<proteinExistence type="predicted"/>
<accession>A0A9J5WAB3</accession>
<evidence type="ECO:0000313" key="2">
    <source>
        <dbReference type="Proteomes" id="UP000824120"/>
    </source>
</evidence>
<sequence length="91" mass="11097">MLKDKEEFHNKRAKTTRTRLIIEVTIFRTSESRVLSPMVVRQKDHLGPQIVLGHFMRDYLKMRQELPRWELLHERVEVQIVCMLWLVSRIR</sequence>
<reference evidence="1 2" key="1">
    <citation type="submission" date="2020-09" db="EMBL/GenBank/DDBJ databases">
        <title>De no assembly of potato wild relative species, Solanum commersonii.</title>
        <authorList>
            <person name="Cho K."/>
        </authorList>
    </citation>
    <scope>NUCLEOTIDE SEQUENCE [LARGE SCALE GENOMIC DNA]</scope>
    <source>
        <strain evidence="1">LZ3.2</strain>
        <tissue evidence="1">Leaf</tissue>
    </source>
</reference>
<protein>
    <submittedName>
        <fullName evidence="1">Uncharacterized protein</fullName>
    </submittedName>
</protein>